<protein>
    <submittedName>
        <fullName evidence="2">Uncharacterized protein</fullName>
    </submittedName>
</protein>
<keyword evidence="3" id="KW-1185">Reference proteome</keyword>
<evidence type="ECO:0000313" key="2">
    <source>
        <dbReference type="EMBL" id="KAK1928938.1"/>
    </source>
</evidence>
<gene>
    <name evidence="1" type="ORF">P3T76_015563</name>
    <name evidence="2" type="ORF">P3T76_015578</name>
</gene>
<name>A0AAD9FZ35_9STRA</name>
<comment type="caution">
    <text evidence="2">The sequence shown here is derived from an EMBL/GenBank/DDBJ whole genome shotgun (WGS) entry which is preliminary data.</text>
</comment>
<evidence type="ECO:0000313" key="1">
    <source>
        <dbReference type="EMBL" id="KAK1928923.1"/>
    </source>
</evidence>
<reference evidence="2" key="1">
    <citation type="submission" date="2023-08" db="EMBL/GenBank/DDBJ databases">
        <title>Reference Genome Resource for the Citrus Pathogen Phytophthora citrophthora.</title>
        <authorList>
            <person name="Moller H."/>
            <person name="Coetzee B."/>
            <person name="Rose L.J."/>
            <person name="Van Niekerk J.M."/>
        </authorList>
    </citation>
    <scope>NUCLEOTIDE SEQUENCE</scope>
    <source>
        <strain evidence="2">STE-U-9442</strain>
    </source>
</reference>
<accession>A0AAD9FZ35</accession>
<evidence type="ECO:0000313" key="3">
    <source>
        <dbReference type="Proteomes" id="UP001259832"/>
    </source>
</evidence>
<dbReference type="EMBL" id="JASMQC010000055">
    <property type="protein sequence ID" value="KAK1928938.1"/>
    <property type="molecule type" value="Genomic_DNA"/>
</dbReference>
<dbReference type="EMBL" id="JASMQC010000055">
    <property type="protein sequence ID" value="KAK1928923.1"/>
    <property type="molecule type" value="Genomic_DNA"/>
</dbReference>
<dbReference type="AlphaFoldDB" id="A0AAD9FZ35"/>
<organism evidence="2 3">
    <name type="scientific">Phytophthora citrophthora</name>
    <dbReference type="NCBI Taxonomy" id="4793"/>
    <lineage>
        <taxon>Eukaryota</taxon>
        <taxon>Sar</taxon>
        <taxon>Stramenopiles</taxon>
        <taxon>Oomycota</taxon>
        <taxon>Peronosporomycetes</taxon>
        <taxon>Peronosporales</taxon>
        <taxon>Peronosporaceae</taxon>
        <taxon>Phytophthora</taxon>
    </lineage>
</organism>
<dbReference type="Proteomes" id="UP001259832">
    <property type="component" value="Unassembled WGS sequence"/>
</dbReference>
<sequence length="113" mass="12682">MNNTCEDQKEGDEAASPALFDYLTVIGVDVLDVKTHHFWNQRKNVFEATVAFAQSIQSRESGTFCFPTGIKATNVMRNELPDGSVYSEEGVFFVLMLSGGSVLYKGDNYSRWR</sequence>
<proteinExistence type="predicted"/>